<sequence length="209" mass="23925">MGRALALGDPHFSFAVWGVHYHSRGCCIATWAPNRRECRNRFLAMLYHDVCQMTKLDVVNIGGCLVLLQSWALYRMSFLALVSHQPYVFPVVNRWSIYPGIGRSYTVSIYRLMIEQHAREGMARRPQIDMSSYLQPSLEVYKPVVDIEAKPKPDPEPEPKPEPEPQPEVKSERSHSHSADSFYHLDLSGNDYFPSSSGGRYHYGFDIFG</sequence>
<feature type="region of interest" description="Disordered" evidence="1">
    <location>
        <begin position="148"/>
        <end position="182"/>
    </location>
</feature>
<reference evidence="2 3" key="1">
    <citation type="submission" date="2023-03" db="EMBL/GenBank/DDBJ databases">
        <title>WGS of Gossypium arboreum.</title>
        <authorList>
            <person name="Yu D."/>
        </authorList>
    </citation>
    <scope>NUCLEOTIDE SEQUENCE [LARGE SCALE GENOMIC DNA]</scope>
    <source>
        <tissue evidence="2">Leaf</tissue>
    </source>
</reference>
<keyword evidence="3" id="KW-1185">Reference proteome</keyword>
<evidence type="ECO:0008006" key="4">
    <source>
        <dbReference type="Google" id="ProtNLM"/>
    </source>
</evidence>
<evidence type="ECO:0000313" key="3">
    <source>
        <dbReference type="Proteomes" id="UP001358586"/>
    </source>
</evidence>
<name>A0ABR0NH80_GOSAR</name>
<protein>
    <recommendedName>
        <fullName evidence="4">Serine/threonine-protein phosphatase 7 long form-like protein</fullName>
    </recommendedName>
</protein>
<evidence type="ECO:0000313" key="2">
    <source>
        <dbReference type="EMBL" id="KAK5793338.1"/>
    </source>
</evidence>
<accession>A0ABR0NH80</accession>
<comment type="caution">
    <text evidence="2">The sequence shown here is derived from an EMBL/GenBank/DDBJ whole genome shotgun (WGS) entry which is preliminary data.</text>
</comment>
<dbReference type="EMBL" id="JARKNE010000010">
    <property type="protein sequence ID" value="KAK5793338.1"/>
    <property type="molecule type" value="Genomic_DNA"/>
</dbReference>
<evidence type="ECO:0000256" key="1">
    <source>
        <dbReference type="SAM" id="MobiDB-lite"/>
    </source>
</evidence>
<feature type="compositionally biased region" description="Basic and acidic residues" evidence="1">
    <location>
        <begin position="148"/>
        <end position="178"/>
    </location>
</feature>
<organism evidence="2 3">
    <name type="scientific">Gossypium arboreum</name>
    <name type="common">Tree cotton</name>
    <name type="synonym">Gossypium nanking</name>
    <dbReference type="NCBI Taxonomy" id="29729"/>
    <lineage>
        <taxon>Eukaryota</taxon>
        <taxon>Viridiplantae</taxon>
        <taxon>Streptophyta</taxon>
        <taxon>Embryophyta</taxon>
        <taxon>Tracheophyta</taxon>
        <taxon>Spermatophyta</taxon>
        <taxon>Magnoliopsida</taxon>
        <taxon>eudicotyledons</taxon>
        <taxon>Gunneridae</taxon>
        <taxon>Pentapetalae</taxon>
        <taxon>rosids</taxon>
        <taxon>malvids</taxon>
        <taxon>Malvales</taxon>
        <taxon>Malvaceae</taxon>
        <taxon>Malvoideae</taxon>
        <taxon>Gossypium</taxon>
    </lineage>
</organism>
<dbReference type="Proteomes" id="UP001358586">
    <property type="component" value="Chromosome 10"/>
</dbReference>
<proteinExistence type="predicted"/>
<gene>
    <name evidence="2" type="ORF">PVK06_034481</name>
</gene>